<dbReference type="PANTHER" id="PTHR10693">
    <property type="entry name" value="RAS GTPASE-ACTIVATING PROTEIN-BINDING PROTEIN"/>
    <property type="match status" value="1"/>
</dbReference>
<dbReference type="InterPro" id="IPR002075">
    <property type="entry name" value="NTF2_dom"/>
</dbReference>
<evidence type="ECO:0000256" key="1">
    <source>
        <dbReference type="ARBA" id="ARBA00022884"/>
    </source>
</evidence>
<dbReference type="InterPro" id="IPR039539">
    <property type="entry name" value="Ras_GTPase_bind_prot"/>
</dbReference>
<feature type="region of interest" description="Disordered" evidence="3">
    <location>
        <begin position="236"/>
        <end position="260"/>
    </location>
</feature>
<feature type="coiled-coil region" evidence="2">
    <location>
        <begin position="103"/>
        <end position="137"/>
    </location>
</feature>
<reference evidence="5" key="1">
    <citation type="submission" date="2014-08" db="EMBL/GenBank/DDBJ databases">
        <authorList>
            <person name="Murali S."/>
            <person name="Richards S."/>
            <person name="Bandaranaike D."/>
            <person name="Bellair M."/>
            <person name="Blankenburg K."/>
            <person name="Chao H."/>
            <person name="Dinh H."/>
            <person name="Doddapaneni H."/>
            <person name="Dugan-Rocha S."/>
            <person name="Elkadiri S."/>
            <person name="Gnanaolivu R."/>
            <person name="Hughes D."/>
            <person name="Lee S."/>
            <person name="Li M."/>
            <person name="Ming W."/>
            <person name="Munidasa M."/>
            <person name="Muniz J."/>
            <person name="Nguyen L."/>
            <person name="Osuji N."/>
            <person name="Pu L.-L."/>
            <person name="Puazo M."/>
            <person name="Skinner E."/>
            <person name="Qu C."/>
            <person name="Quiroz J."/>
            <person name="Raj R."/>
            <person name="Weissenberger G."/>
            <person name="Xin Y."/>
            <person name="Zou X."/>
            <person name="Han Y."/>
            <person name="Worley K."/>
            <person name="Muzny D."/>
            <person name="Gibbs R."/>
        </authorList>
    </citation>
    <scope>NUCLEOTIDE SEQUENCE</scope>
    <source>
        <strain evidence="5">HAZT.00-mixed</strain>
        <tissue evidence="5">Whole organism</tissue>
    </source>
</reference>
<feature type="domain" description="NTF2" evidence="4">
    <location>
        <begin position="1"/>
        <end position="88"/>
    </location>
</feature>
<dbReference type="AlphaFoldDB" id="A0A6A0GR78"/>
<dbReference type="GO" id="GO:0003729">
    <property type="term" value="F:mRNA binding"/>
    <property type="evidence" value="ECO:0007669"/>
    <property type="project" value="TreeGrafter"/>
</dbReference>
<evidence type="ECO:0000313" key="5">
    <source>
        <dbReference type="EMBL" id="KAA0185394.1"/>
    </source>
</evidence>
<gene>
    <name evidence="5" type="ORF">HAZT_HAZT002219</name>
</gene>
<dbReference type="InterPro" id="IPR032710">
    <property type="entry name" value="NTF2-like_dom_sf"/>
</dbReference>
<dbReference type="EMBL" id="JQDR03016338">
    <property type="protein sequence ID" value="KAA0185394.1"/>
    <property type="molecule type" value="Genomic_DNA"/>
</dbReference>
<dbReference type="PROSITE" id="PS50177">
    <property type="entry name" value="NTF2_DOMAIN"/>
    <property type="match status" value="1"/>
</dbReference>
<accession>A0A6A0GR78</accession>
<proteinExistence type="predicted"/>
<comment type="caution">
    <text evidence="5">The sequence shown here is derived from an EMBL/GenBank/DDBJ whole genome shotgun (WGS) entry which is preliminary data.</text>
</comment>
<dbReference type="PANTHER" id="PTHR10693:SF20">
    <property type="entry name" value="AT27578P"/>
    <property type="match status" value="1"/>
</dbReference>
<dbReference type="Proteomes" id="UP000711488">
    <property type="component" value="Unassembled WGS sequence"/>
</dbReference>
<dbReference type="GO" id="GO:1990904">
    <property type="term" value="C:ribonucleoprotein complex"/>
    <property type="evidence" value="ECO:0007669"/>
    <property type="project" value="TreeGrafter"/>
</dbReference>
<keyword evidence="1" id="KW-0694">RNA-binding</keyword>
<dbReference type="Gene3D" id="3.10.450.50">
    <property type="match status" value="1"/>
</dbReference>
<feature type="non-terminal residue" evidence="5">
    <location>
        <position position="464"/>
    </location>
</feature>
<evidence type="ECO:0000256" key="3">
    <source>
        <dbReference type="SAM" id="MobiDB-lite"/>
    </source>
</evidence>
<sequence length="464" mass="50193">MHGGDISNREPIIGQSDIYNYIKELNYKDCHAKILLIDSQSTLAEGIVIQVTGELSNDGRPMRRFMQTFVLAPQSEKKYYVLNDIFRYQDQVWLLTSNIVFTSAASEDSSNDAEDEVENLQQQDNGYSEELQCQQEAATAAVTEGLSSGAGVPPPGVGMQSQPVMGEYAPTVAGSHHMQASAAPTLPPGVHAVPSAQPSGMTHPQQQHNGSIGAVQDIAAVASPKQQTAAVAPQQQVYSHMPPSGPAHHQHPVVHHQHTAAPQASVEISVYLCLLVLTTVIEDDSEWGNETANSKWEDPVPTPPRTQQPQQSTRVHNHQQQQQQSRSSASIAPTPKVMEKKEDQAPLSYAAAANSSGMQQQPATQYQPPQTATPVAAPTSVPAPTVPSQQTQYQSRGSEGVAPRQSSHSRDHQGPPPNHHPRGEREHNGGFQKPGRGGRPYRPRPSNYSESGDHITGVDDHTNS</sequence>
<feature type="compositionally biased region" description="Basic and acidic residues" evidence="3">
    <location>
        <begin position="451"/>
        <end position="464"/>
    </location>
</feature>
<dbReference type="InterPro" id="IPR018222">
    <property type="entry name" value="Nuclear_transport_factor_2_euk"/>
</dbReference>
<reference evidence="5" key="3">
    <citation type="submission" date="2019-06" db="EMBL/GenBank/DDBJ databases">
        <authorList>
            <person name="Poynton C."/>
            <person name="Hasenbein S."/>
            <person name="Benoit J.B."/>
            <person name="Sepulveda M.S."/>
            <person name="Poelchau M.F."/>
            <person name="Murali S.C."/>
            <person name="Chen S."/>
            <person name="Glastad K.M."/>
            <person name="Werren J.H."/>
            <person name="Vineis J.H."/>
            <person name="Bowen J.L."/>
            <person name="Friedrich M."/>
            <person name="Jones J."/>
            <person name="Robertson H.M."/>
            <person name="Feyereisen R."/>
            <person name="Mechler-Hickson A."/>
            <person name="Mathers N."/>
            <person name="Lee C.E."/>
            <person name="Colbourne J.K."/>
            <person name="Biales A."/>
            <person name="Johnston J.S."/>
            <person name="Wellborn G.A."/>
            <person name="Rosendale A.J."/>
            <person name="Cridge A.G."/>
            <person name="Munoz-Torres M.C."/>
            <person name="Bain P.A."/>
            <person name="Manny A.R."/>
            <person name="Major K.M."/>
            <person name="Lambert F.N."/>
            <person name="Vulpe C.D."/>
            <person name="Tuck P."/>
            <person name="Blalock B.J."/>
            <person name="Lin Y.-Y."/>
            <person name="Smith M.E."/>
            <person name="Ochoa-Acuna H."/>
            <person name="Chen M.-J.M."/>
            <person name="Childers C.P."/>
            <person name="Qu J."/>
            <person name="Dugan S."/>
            <person name="Lee S.L."/>
            <person name="Chao H."/>
            <person name="Dinh H."/>
            <person name="Han Y."/>
            <person name="Doddapaneni H."/>
            <person name="Worley K.C."/>
            <person name="Muzny D.M."/>
            <person name="Gibbs R.A."/>
            <person name="Richards S."/>
        </authorList>
    </citation>
    <scope>NUCLEOTIDE SEQUENCE</scope>
    <source>
        <strain evidence="5">HAZT.00-mixed</strain>
        <tissue evidence="5">Whole organism</tissue>
    </source>
</reference>
<feature type="compositionally biased region" description="Low complexity" evidence="3">
    <location>
        <begin position="359"/>
        <end position="389"/>
    </location>
</feature>
<keyword evidence="2" id="KW-0175">Coiled coil</keyword>
<feature type="region of interest" description="Disordered" evidence="3">
    <location>
        <begin position="289"/>
        <end position="464"/>
    </location>
</feature>
<feature type="compositionally biased region" description="Basic residues" evidence="3">
    <location>
        <begin position="248"/>
        <end position="258"/>
    </location>
</feature>
<evidence type="ECO:0000256" key="2">
    <source>
        <dbReference type="SAM" id="Coils"/>
    </source>
</evidence>
<protein>
    <recommendedName>
        <fullName evidence="4">NTF2 domain-containing protein</fullName>
    </recommendedName>
</protein>
<dbReference type="SUPFAM" id="SSF54427">
    <property type="entry name" value="NTF2-like"/>
    <property type="match status" value="1"/>
</dbReference>
<dbReference type="CDD" id="cd00780">
    <property type="entry name" value="NTF2"/>
    <property type="match status" value="1"/>
</dbReference>
<feature type="compositionally biased region" description="Low complexity" evidence="3">
    <location>
        <begin position="307"/>
        <end position="330"/>
    </location>
</feature>
<dbReference type="GO" id="GO:0005829">
    <property type="term" value="C:cytosol"/>
    <property type="evidence" value="ECO:0007669"/>
    <property type="project" value="TreeGrafter"/>
</dbReference>
<organism evidence="5">
    <name type="scientific">Hyalella azteca</name>
    <name type="common">Amphipod</name>
    <dbReference type="NCBI Taxonomy" id="294128"/>
    <lineage>
        <taxon>Eukaryota</taxon>
        <taxon>Metazoa</taxon>
        <taxon>Ecdysozoa</taxon>
        <taxon>Arthropoda</taxon>
        <taxon>Crustacea</taxon>
        <taxon>Multicrustacea</taxon>
        <taxon>Malacostraca</taxon>
        <taxon>Eumalacostraca</taxon>
        <taxon>Peracarida</taxon>
        <taxon>Amphipoda</taxon>
        <taxon>Senticaudata</taxon>
        <taxon>Talitrida</taxon>
        <taxon>Talitroidea</taxon>
        <taxon>Hyalellidae</taxon>
        <taxon>Hyalella</taxon>
    </lineage>
</organism>
<reference evidence="5" key="2">
    <citation type="journal article" date="2018" name="Environ. Sci. Technol.">
        <title>The Toxicogenome of Hyalella azteca: A Model for Sediment Ecotoxicology and Evolutionary Toxicology.</title>
        <authorList>
            <person name="Poynton H.C."/>
            <person name="Hasenbein S."/>
            <person name="Benoit J.B."/>
            <person name="Sepulveda M.S."/>
            <person name="Poelchau M.F."/>
            <person name="Hughes D.S.T."/>
            <person name="Murali S.C."/>
            <person name="Chen S."/>
            <person name="Glastad K.M."/>
            <person name="Goodisman M.A.D."/>
            <person name="Werren J.H."/>
            <person name="Vineis J.H."/>
            <person name="Bowen J.L."/>
            <person name="Friedrich M."/>
            <person name="Jones J."/>
            <person name="Robertson H.M."/>
            <person name="Feyereisen R."/>
            <person name="Mechler-Hickson A."/>
            <person name="Mathers N."/>
            <person name="Lee C.E."/>
            <person name="Colbourne J.K."/>
            <person name="Biales A."/>
            <person name="Johnston J.S."/>
            <person name="Wellborn G.A."/>
            <person name="Rosendale A.J."/>
            <person name="Cridge A.G."/>
            <person name="Munoz-Torres M.C."/>
            <person name="Bain P.A."/>
            <person name="Manny A.R."/>
            <person name="Major K.M."/>
            <person name="Lambert F.N."/>
            <person name="Vulpe C.D."/>
            <person name="Tuck P."/>
            <person name="Blalock B.J."/>
            <person name="Lin Y.Y."/>
            <person name="Smith M.E."/>
            <person name="Ochoa-Acuna H."/>
            <person name="Chen M.M."/>
            <person name="Childers C.P."/>
            <person name="Qu J."/>
            <person name="Dugan S."/>
            <person name="Lee S.L."/>
            <person name="Chao H."/>
            <person name="Dinh H."/>
            <person name="Han Y."/>
            <person name="Doddapaneni H."/>
            <person name="Worley K.C."/>
            <person name="Muzny D.M."/>
            <person name="Gibbs R.A."/>
            <person name="Richards S."/>
        </authorList>
    </citation>
    <scope>NUCLEOTIDE SEQUENCE</scope>
    <source>
        <strain evidence="5">HAZT.00-mixed</strain>
        <tissue evidence="5">Whole organism</tissue>
    </source>
</reference>
<evidence type="ECO:0000259" key="4">
    <source>
        <dbReference type="PROSITE" id="PS50177"/>
    </source>
</evidence>
<name>A0A6A0GR78_HYAAZ</name>
<dbReference type="Pfam" id="PF02136">
    <property type="entry name" value="NTF2"/>
    <property type="match status" value="1"/>
</dbReference>